<feature type="region of interest" description="Disordered" evidence="1">
    <location>
        <begin position="310"/>
        <end position="330"/>
    </location>
</feature>
<dbReference type="CDD" id="cd01647">
    <property type="entry name" value="RT_LTR"/>
    <property type="match status" value="1"/>
</dbReference>
<dbReference type="InterPro" id="IPR056924">
    <property type="entry name" value="SH3_Tf2-1"/>
</dbReference>
<dbReference type="Proteomes" id="UP000765509">
    <property type="component" value="Unassembled WGS sequence"/>
</dbReference>
<reference evidence="3" key="1">
    <citation type="submission" date="2021-03" db="EMBL/GenBank/DDBJ databases">
        <title>Draft genome sequence of rust myrtle Austropuccinia psidii MF-1, a brazilian biotype.</title>
        <authorList>
            <person name="Quecine M.C."/>
            <person name="Pachon D.M.R."/>
            <person name="Bonatelli M.L."/>
            <person name="Correr F.H."/>
            <person name="Franceschini L.M."/>
            <person name="Leite T.F."/>
            <person name="Margarido G.R.A."/>
            <person name="Almeida C.A."/>
            <person name="Ferrarezi J.A."/>
            <person name="Labate C.A."/>
        </authorList>
    </citation>
    <scope>NUCLEOTIDE SEQUENCE</scope>
    <source>
        <strain evidence="3">MF-1</strain>
    </source>
</reference>
<evidence type="ECO:0000256" key="1">
    <source>
        <dbReference type="SAM" id="MobiDB-lite"/>
    </source>
</evidence>
<accession>A0A9Q3EKS0</accession>
<gene>
    <name evidence="3" type="ORF">O181_062764</name>
</gene>
<organism evidence="3 4">
    <name type="scientific">Austropuccinia psidii MF-1</name>
    <dbReference type="NCBI Taxonomy" id="1389203"/>
    <lineage>
        <taxon>Eukaryota</taxon>
        <taxon>Fungi</taxon>
        <taxon>Dikarya</taxon>
        <taxon>Basidiomycota</taxon>
        <taxon>Pucciniomycotina</taxon>
        <taxon>Pucciniomycetes</taxon>
        <taxon>Pucciniales</taxon>
        <taxon>Sphaerophragmiaceae</taxon>
        <taxon>Austropuccinia</taxon>
    </lineage>
</organism>
<dbReference type="EMBL" id="AVOT02029996">
    <property type="protein sequence ID" value="MBW0523049.1"/>
    <property type="molecule type" value="Genomic_DNA"/>
</dbReference>
<dbReference type="Gene3D" id="3.10.10.10">
    <property type="entry name" value="HIV Type 1 Reverse Transcriptase, subunit A, domain 1"/>
    <property type="match status" value="1"/>
</dbReference>
<name>A0A9Q3EKS0_9BASI</name>
<feature type="non-terminal residue" evidence="3">
    <location>
        <position position="1"/>
    </location>
</feature>
<dbReference type="InterPro" id="IPR053134">
    <property type="entry name" value="RNA-dir_DNA_polymerase"/>
</dbReference>
<keyword evidence="4" id="KW-1185">Reference proteome</keyword>
<dbReference type="Pfam" id="PF24626">
    <property type="entry name" value="SH3_Tf2-1"/>
    <property type="match status" value="1"/>
</dbReference>
<protein>
    <recommendedName>
        <fullName evidence="2">Tf2-1-like SH3-like domain-containing protein</fullName>
    </recommendedName>
</protein>
<dbReference type="PANTHER" id="PTHR24559:SF444">
    <property type="entry name" value="REVERSE TRANSCRIPTASE DOMAIN-CONTAINING PROTEIN"/>
    <property type="match status" value="1"/>
</dbReference>
<feature type="domain" description="Tf2-1-like SH3-like" evidence="2">
    <location>
        <begin position="239"/>
        <end position="299"/>
    </location>
</feature>
<evidence type="ECO:0000259" key="2">
    <source>
        <dbReference type="Pfam" id="PF24626"/>
    </source>
</evidence>
<evidence type="ECO:0000313" key="4">
    <source>
        <dbReference type="Proteomes" id="UP000765509"/>
    </source>
</evidence>
<comment type="caution">
    <text evidence="3">The sequence shown here is derived from an EMBL/GenBank/DDBJ whole genome shotgun (WGS) entry which is preliminary data.</text>
</comment>
<evidence type="ECO:0000313" key="3">
    <source>
        <dbReference type="EMBL" id="MBW0523049.1"/>
    </source>
</evidence>
<proteinExistence type="predicted"/>
<dbReference type="SUPFAM" id="SSF56672">
    <property type="entry name" value="DNA/RNA polymerases"/>
    <property type="match status" value="1"/>
</dbReference>
<dbReference type="PANTHER" id="PTHR24559">
    <property type="entry name" value="TRANSPOSON TY3-I GAG-POL POLYPROTEIN"/>
    <property type="match status" value="1"/>
</dbReference>
<dbReference type="AlphaFoldDB" id="A0A9Q3EKS0"/>
<dbReference type="OrthoDB" id="2505288at2759"/>
<sequence>NESEKLWAYISENVEKGFIRPSSSSTGAPVLFVKKKDGGLCLCVDYCKLNAVTRKNRYPVPPMNQLLTIFNGSTIFSKIDLCGAYNLLGIKERDEHLTAFRTKYGIYEYLVTLQTGHFTRFLVTFGQCVPRGGVEFISKNPQDFHQVLKQNEFKESRFFSIKVEVFSDLVDQIQKAVWKDKDYEEILKQLSRDTPAGTLSKQLQSVQQVVKEGLESAIKHFKKYADRNRAISPDFPPVDKVWLASKNIKTTRPTEKLSEGWLRPFEVLKKICSHAYHLKLPQQWKSVHPVFHVSLLEPVKQPAIPETSIATTTTSHSGRARRMGSSSGSGLTTQERYIMVSIVVERIE</sequence>
<dbReference type="InterPro" id="IPR043502">
    <property type="entry name" value="DNA/RNA_pol_sf"/>
</dbReference>